<dbReference type="PANTHER" id="PTHR18952:SF81">
    <property type="entry name" value="CARBONIC ANHYDRASE 13"/>
    <property type="match status" value="1"/>
</dbReference>
<evidence type="ECO:0000256" key="3">
    <source>
        <dbReference type="ARBA" id="ARBA00012925"/>
    </source>
</evidence>
<dbReference type="SUPFAM" id="SSF51069">
    <property type="entry name" value="Carbonic anhydrase"/>
    <property type="match status" value="3"/>
</dbReference>
<dbReference type="Gene3D" id="3.10.200.10">
    <property type="entry name" value="Alpha carbonic anhydrase"/>
    <property type="match status" value="3"/>
</dbReference>
<feature type="domain" description="Alpha-carbonic anhydrase" evidence="8">
    <location>
        <begin position="559"/>
        <end position="740"/>
    </location>
</feature>
<evidence type="ECO:0000256" key="6">
    <source>
        <dbReference type="ARBA" id="ARBA00023239"/>
    </source>
</evidence>
<evidence type="ECO:0000256" key="7">
    <source>
        <dbReference type="RuleBase" id="RU367011"/>
    </source>
</evidence>
<evidence type="ECO:0000313" key="11">
    <source>
        <dbReference type="Proteomes" id="UP000618051"/>
    </source>
</evidence>
<dbReference type="InterPro" id="IPR036398">
    <property type="entry name" value="CA_dom_sf"/>
</dbReference>
<evidence type="ECO:0000256" key="1">
    <source>
        <dbReference type="ARBA" id="ARBA00001947"/>
    </source>
</evidence>
<dbReference type="EMBL" id="JADDUC010000088">
    <property type="protein sequence ID" value="KAG0119356.1"/>
    <property type="molecule type" value="Genomic_DNA"/>
</dbReference>
<feature type="domain" description="Alpha-carbonic anhydrase" evidence="8">
    <location>
        <begin position="275"/>
        <end position="532"/>
    </location>
</feature>
<dbReference type="OrthoDB" id="429145at2759"/>
<evidence type="ECO:0000256" key="5">
    <source>
        <dbReference type="ARBA" id="ARBA00022833"/>
    </source>
</evidence>
<dbReference type="PROSITE" id="PS51144">
    <property type="entry name" value="ALPHA_CA_2"/>
    <property type="match status" value="3"/>
</dbReference>
<sequence length="849" mass="95321">MLGGESFSAQVLCKLQPPGAVGSSSLIYCWGPAHWKEVFPVANGDRQSPIDIKTEETKYDPSLRPLNPSYDPASAKIILNNGHSTSVEFDDTVNKSVLTGGPLSGTYRLRQIHFHWGSNDDAGSEHTVDGMKYAAELHVVHWNAEKYSSFVEAACQSDGLAVMAVFLKIGECNPQLNKITDRLDTIRIKGKKALFTNFDPSCLLPKSLDYWTYFGSLTVPPLLESVIWIVLREPISVCSEQLAKFRSLLSTAEDEVACCLLRNFRPPQPLRGRESLWGYDSDNGPERWHENYPLAKGDKQSPIEINSKDVHHDSSLSSWHASYDPGAAKTILNNGRTCRVVFDDTFDRSVLRGGPLTGAYRLRQLHLHWGSSDLHGSEHIIDGVKYAAELHMVHWNPKHGNFAGALKQPDGVAVVGIFLKVGKTPKPEMKRILEEIENIKTKGKEAPFQHFDPSILFPKSRDYWTYHGSFTTPPCEECITWILLREPIEVSSDQMAKLRSLSKNGENEPLCPLVDNWRPPQPLKGRIDQISGTKITLLRKDAISHRLKSITKRLSIAVLRGGPLPGVYRLRQLHFHWGSSDDHGSEHVVNGVRYAGELHLLHWNPKYSNYLDAKRRTDGIAVLAIFLQVGETPKPEMKRILEEINAIKTKGKNAPFPNFDPSILFPKSRDYWTYHGSVTTPPCEECVTWIILREPIIVSSDQMAKLRSLSKNAENEPNHPLVDNWRPTQPRYFRMEIHSRYCSGSGWILGCHVLGQEDVAELVDGRGVMFLLYKKGLPEVMMTDLENNGKAGSRGKMERVGVERKIKSQKMGAGSTGFRTTRFGITNDEWDRCSVLLPSSVAAVAVHWS</sequence>
<keyword evidence="6 7" id="KW-0456">Lyase</keyword>
<dbReference type="EMBL" id="JADDUC020000001">
    <property type="protein sequence ID" value="KAI1243486.1"/>
    <property type="molecule type" value="Genomic_DNA"/>
</dbReference>
<name>A0A835TUH4_9PASS</name>
<proteinExistence type="inferred from homology"/>
<dbReference type="AlphaFoldDB" id="A0A835TUH4"/>
<reference evidence="10 11" key="2">
    <citation type="journal article" date="2021" name="J. Hered.">
        <title>Feather Gene Expression Elucidates the Developmental Basis of Plumage Iridescence in African Starlings.</title>
        <authorList>
            <person name="Rubenstein D.R."/>
            <person name="Corvelo A."/>
            <person name="MacManes M.D."/>
            <person name="Maia R."/>
            <person name="Narzisi G."/>
            <person name="Rousaki A."/>
            <person name="Vandenabeele P."/>
            <person name="Shawkey M.D."/>
            <person name="Solomon J."/>
        </authorList>
    </citation>
    <scope>NUCLEOTIDE SEQUENCE [LARGE SCALE GENOMIC DNA]</scope>
    <source>
        <strain evidence="10">SS15</strain>
    </source>
</reference>
<comment type="cofactor">
    <cofactor evidence="1 7">
        <name>Zn(2+)</name>
        <dbReference type="ChEBI" id="CHEBI:29105"/>
    </cofactor>
</comment>
<dbReference type="PANTHER" id="PTHR18952">
    <property type="entry name" value="CARBONIC ANHYDRASE"/>
    <property type="match status" value="1"/>
</dbReference>
<dbReference type="InterPro" id="IPR018338">
    <property type="entry name" value="Carbonic_anhydrase_a-class_CS"/>
</dbReference>
<gene>
    <name evidence="10" type="ORF">IHE44_0001110</name>
    <name evidence="9" type="ORF">IHE44_014402</name>
</gene>
<dbReference type="GO" id="GO:0004089">
    <property type="term" value="F:carbonate dehydratase activity"/>
    <property type="evidence" value="ECO:0007669"/>
    <property type="project" value="UniProtKB-UniRule"/>
</dbReference>
<evidence type="ECO:0000256" key="2">
    <source>
        <dbReference type="ARBA" id="ARBA00010718"/>
    </source>
</evidence>
<comment type="similarity">
    <text evidence="2 7">Belongs to the alpha-carbonic anhydrase family.</text>
</comment>
<keyword evidence="5 7" id="KW-0862">Zinc</keyword>
<feature type="domain" description="Alpha-carbonic anhydrase" evidence="8">
    <location>
        <begin position="24"/>
        <end position="274"/>
    </location>
</feature>
<comment type="caution">
    <text evidence="9">The sequence shown here is derived from an EMBL/GenBank/DDBJ whole genome shotgun (WGS) entry which is preliminary data.</text>
</comment>
<dbReference type="EC" id="4.2.1.1" evidence="3 7"/>
<dbReference type="InterPro" id="IPR023561">
    <property type="entry name" value="Carbonic_anhydrase_a-class"/>
</dbReference>
<dbReference type="FunFam" id="3.10.200.10:FF:000001">
    <property type="entry name" value="Carbonic anhydrase 2"/>
    <property type="match status" value="2"/>
</dbReference>
<keyword evidence="11" id="KW-1185">Reference proteome</keyword>
<keyword evidence="4 7" id="KW-0479">Metal-binding</keyword>
<comment type="catalytic activity">
    <reaction evidence="7">
        <text>hydrogencarbonate + H(+) = CO2 + H2O</text>
        <dbReference type="Rhea" id="RHEA:10748"/>
        <dbReference type="ChEBI" id="CHEBI:15377"/>
        <dbReference type="ChEBI" id="CHEBI:15378"/>
        <dbReference type="ChEBI" id="CHEBI:16526"/>
        <dbReference type="ChEBI" id="CHEBI:17544"/>
        <dbReference type="EC" id="4.2.1.1"/>
    </reaction>
</comment>
<evidence type="ECO:0000313" key="10">
    <source>
        <dbReference type="EMBL" id="KAI1243486.1"/>
    </source>
</evidence>
<dbReference type="SMART" id="SM01057">
    <property type="entry name" value="Carb_anhydrase"/>
    <property type="match status" value="3"/>
</dbReference>
<dbReference type="CDD" id="cd03119">
    <property type="entry name" value="alpha_CA_I_II_III_XIII"/>
    <property type="match status" value="1"/>
</dbReference>
<dbReference type="GO" id="GO:0008270">
    <property type="term" value="F:zinc ion binding"/>
    <property type="evidence" value="ECO:0007669"/>
    <property type="project" value="UniProtKB-UniRule"/>
</dbReference>
<dbReference type="PROSITE" id="PS00162">
    <property type="entry name" value="ALPHA_CA_1"/>
    <property type="match status" value="3"/>
</dbReference>
<dbReference type="Pfam" id="PF00194">
    <property type="entry name" value="Carb_anhydrase"/>
    <property type="match status" value="3"/>
</dbReference>
<accession>A0A835TUH4</accession>
<comment type="function">
    <text evidence="7">Reversible hydration of carbon dioxide.</text>
</comment>
<dbReference type="GO" id="GO:0005829">
    <property type="term" value="C:cytosol"/>
    <property type="evidence" value="ECO:0007669"/>
    <property type="project" value="TreeGrafter"/>
</dbReference>
<evidence type="ECO:0000259" key="8">
    <source>
        <dbReference type="PROSITE" id="PS51144"/>
    </source>
</evidence>
<evidence type="ECO:0000256" key="4">
    <source>
        <dbReference type="ARBA" id="ARBA00022723"/>
    </source>
</evidence>
<evidence type="ECO:0000313" key="9">
    <source>
        <dbReference type="EMBL" id="KAG0119356.1"/>
    </source>
</evidence>
<organism evidence="9">
    <name type="scientific">Lamprotornis superbus</name>
    <dbReference type="NCBI Taxonomy" id="245042"/>
    <lineage>
        <taxon>Eukaryota</taxon>
        <taxon>Metazoa</taxon>
        <taxon>Chordata</taxon>
        <taxon>Craniata</taxon>
        <taxon>Vertebrata</taxon>
        <taxon>Euteleostomi</taxon>
        <taxon>Archelosauria</taxon>
        <taxon>Archosauria</taxon>
        <taxon>Dinosauria</taxon>
        <taxon>Saurischia</taxon>
        <taxon>Theropoda</taxon>
        <taxon>Coelurosauria</taxon>
        <taxon>Aves</taxon>
        <taxon>Neognathae</taxon>
        <taxon>Neoaves</taxon>
        <taxon>Telluraves</taxon>
        <taxon>Australaves</taxon>
        <taxon>Passeriformes</taxon>
        <taxon>Sturnidae</taxon>
        <taxon>Lamprotornis</taxon>
    </lineage>
</organism>
<dbReference type="InterPro" id="IPR001148">
    <property type="entry name" value="CA_dom"/>
</dbReference>
<protein>
    <recommendedName>
        <fullName evidence="3 7">Carbonic anhydrase</fullName>
        <ecNumber evidence="3 7">4.2.1.1</ecNumber>
    </recommendedName>
</protein>
<reference evidence="10" key="3">
    <citation type="submission" date="2022-01" db="EMBL/GenBank/DDBJ databases">
        <authorList>
            <person name="Rubenstein D.R."/>
        </authorList>
    </citation>
    <scope>NUCLEOTIDE SEQUENCE</scope>
    <source>
        <strain evidence="10">SS15</strain>
        <tissue evidence="10">Liver</tissue>
    </source>
</reference>
<dbReference type="Proteomes" id="UP000618051">
    <property type="component" value="Unassembled WGS sequence"/>
</dbReference>
<reference evidence="9" key="1">
    <citation type="submission" date="2020-10" db="EMBL/GenBank/DDBJ databases">
        <title>Feather gene expression reveals the developmental basis of iridescence in African starlings.</title>
        <authorList>
            <person name="Rubenstein D.R."/>
        </authorList>
    </citation>
    <scope>NUCLEOTIDE SEQUENCE</scope>
    <source>
        <strain evidence="9">SS15</strain>
        <tissue evidence="9">Liver</tissue>
    </source>
</reference>